<dbReference type="PANTHER" id="PTHR10587">
    <property type="entry name" value="GLYCOSYL TRANSFERASE-RELATED"/>
    <property type="match status" value="1"/>
</dbReference>
<dbReference type="SUPFAM" id="SSF88713">
    <property type="entry name" value="Glycoside hydrolase/deacetylase"/>
    <property type="match status" value="1"/>
</dbReference>
<dbReference type="GO" id="GO:0016810">
    <property type="term" value="F:hydrolase activity, acting on carbon-nitrogen (but not peptide) bonds"/>
    <property type="evidence" value="ECO:0007669"/>
    <property type="project" value="InterPro"/>
</dbReference>
<evidence type="ECO:0000259" key="1">
    <source>
        <dbReference type="PROSITE" id="PS51677"/>
    </source>
</evidence>
<dbReference type="PANTHER" id="PTHR10587:SF78">
    <property type="entry name" value="PEPTIDOGLYCAN-N-ACETYLMURAMIC ACID DEACETYLASE PDAA"/>
    <property type="match status" value="1"/>
</dbReference>
<feature type="domain" description="NodB homology" evidence="1">
    <location>
        <begin position="1"/>
        <end position="101"/>
    </location>
</feature>
<reference evidence="2 3" key="1">
    <citation type="submission" date="2020-04" db="EMBL/GenBank/DDBJ databases">
        <authorList>
            <person name="Hogendoorn C."/>
        </authorList>
    </citation>
    <scope>NUCLEOTIDE SEQUENCE [LARGE SCALE GENOMIC DNA]</scope>
    <source>
        <strain evidence="2">COOX1</strain>
    </source>
</reference>
<dbReference type="Proteomes" id="UP000502196">
    <property type="component" value="Chromosome"/>
</dbReference>
<dbReference type="InterPro" id="IPR011330">
    <property type="entry name" value="Glyco_hydro/deAcase_b/a-brl"/>
</dbReference>
<dbReference type="PROSITE" id="PS51677">
    <property type="entry name" value="NODB"/>
    <property type="match status" value="1"/>
</dbReference>
<dbReference type="GO" id="GO:0016020">
    <property type="term" value="C:membrane"/>
    <property type="evidence" value="ECO:0007669"/>
    <property type="project" value="TreeGrafter"/>
</dbReference>
<dbReference type="Gene3D" id="3.20.20.370">
    <property type="entry name" value="Glycoside hydrolase/deacetylase"/>
    <property type="match status" value="1"/>
</dbReference>
<dbReference type="Pfam" id="PF01522">
    <property type="entry name" value="Polysacc_deac_1"/>
    <property type="match status" value="1"/>
</dbReference>
<dbReference type="AlphaFoldDB" id="A0A6F9EDP0"/>
<organism evidence="2 3">
    <name type="scientific">Kyrpidia spormannii</name>
    <dbReference type="NCBI Taxonomy" id="2055160"/>
    <lineage>
        <taxon>Bacteria</taxon>
        <taxon>Bacillati</taxon>
        <taxon>Bacillota</taxon>
        <taxon>Bacilli</taxon>
        <taxon>Bacillales</taxon>
        <taxon>Alicyclobacillaceae</taxon>
        <taxon>Kyrpidia</taxon>
    </lineage>
</organism>
<dbReference type="InterPro" id="IPR002509">
    <property type="entry name" value="NODB_dom"/>
</dbReference>
<evidence type="ECO:0000313" key="2">
    <source>
        <dbReference type="EMBL" id="CAB3395654.1"/>
    </source>
</evidence>
<evidence type="ECO:0000313" key="3">
    <source>
        <dbReference type="Proteomes" id="UP000502196"/>
    </source>
</evidence>
<dbReference type="InterPro" id="IPR050248">
    <property type="entry name" value="Polysacc_deacetylase_ArnD"/>
</dbReference>
<protein>
    <recommendedName>
        <fullName evidence="1">NodB homology domain-containing protein</fullName>
    </recommendedName>
</protein>
<name>A0A6F9EDP0_9BACL</name>
<dbReference type="GO" id="GO:0005975">
    <property type="term" value="P:carbohydrate metabolic process"/>
    <property type="evidence" value="ECO:0007669"/>
    <property type="project" value="InterPro"/>
</dbReference>
<sequence>MSDARFTNEILQVDQAFRKQTGKEMPYLGPPGGEFSERTLKLAEALGYRSVFWSFAYRDWVPGDQKGSEYAYNRVMMECKTERCFFSMRFPKITPSRCGGS</sequence>
<accession>A0A6F9EDP0</accession>
<gene>
    <name evidence="2" type="ORF">COOX1_3019</name>
</gene>
<dbReference type="EMBL" id="LR792683">
    <property type="protein sequence ID" value="CAB3395654.1"/>
    <property type="molecule type" value="Genomic_DNA"/>
</dbReference>
<proteinExistence type="predicted"/>